<evidence type="ECO:0000313" key="2">
    <source>
        <dbReference type="Proteomes" id="UP000515928"/>
    </source>
</evidence>
<dbReference type="AlphaFoldDB" id="A0A7G9RZ08"/>
<gene>
    <name evidence="1" type="ORF">H9L01_00165</name>
</gene>
<dbReference type="RefSeq" id="WP_187533954.1">
    <property type="nucleotide sequence ID" value="NZ_CBCSHU010000008.1"/>
</dbReference>
<proteinExistence type="predicted"/>
<name>A0A7G9RZ08_9FIRM</name>
<keyword evidence="2" id="KW-1185">Reference proteome</keyword>
<protein>
    <submittedName>
        <fullName evidence="1">ATPase</fullName>
    </submittedName>
</protein>
<evidence type="ECO:0000313" key="1">
    <source>
        <dbReference type="EMBL" id="QNN60833.1"/>
    </source>
</evidence>
<reference evidence="1 2" key="1">
    <citation type="submission" date="2020-08" db="EMBL/GenBank/DDBJ databases">
        <title>Genome sequence of Erysipelothrix inopinata DSM 15511T.</title>
        <authorList>
            <person name="Hyun D.-W."/>
            <person name="Bae J.-W."/>
        </authorList>
    </citation>
    <scope>NUCLEOTIDE SEQUENCE [LARGE SCALE GENOMIC DNA]</scope>
    <source>
        <strain evidence="1 2">DSM 15511</strain>
    </source>
</reference>
<organism evidence="1 2">
    <name type="scientific">Erysipelothrix inopinata</name>
    <dbReference type="NCBI Taxonomy" id="225084"/>
    <lineage>
        <taxon>Bacteria</taxon>
        <taxon>Bacillati</taxon>
        <taxon>Bacillota</taxon>
        <taxon>Erysipelotrichia</taxon>
        <taxon>Erysipelotrichales</taxon>
        <taxon>Erysipelotrichaceae</taxon>
        <taxon>Erysipelothrix</taxon>
    </lineage>
</organism>
<accession>A0A7G9RZ08</accession>
<dbReference type="KEGG" id="eio:H9L01_00165"/>
<dbReference type="SUPFAM" id="SSF160527">
    <property type="entry name" value="V-type ATPase subunit E-like"/>
    <property type="match status" value="1"/>
</dbReference>
<dbReference type="Proteomes" id="UP000515928">
    <property type="component" value="Chromosome"/>
</dbReference>
<dbReference type="EMBL" id="CP060715">
    <property type="protein sequence ID" value="QNN60833.1"/>
    <property type="molecule type" value="Genomic_DNA"/>
</dbReference>
<sequence>MSGEKQKMSESIVDSIISEVEATTLKMENEYQNTVQKEIDDYRSQVELSINQKIETIRKREEKKRSTQESELRFSVSQKLRQHRLELFNKFEADMKNNILKFLESDDYKVYLNDVVKNIQEQGIDQEGVFKLREQDFKLLNNKQVSCVSQDLELGGIIFETKTKVYDYSLLTRFNNAMETFVKESQLWI</sequence>